<dbReference type="EMBL" id="AAYA01000007">
    <property type="protein sequence ID" value="EBA07837.1"/>
    <property type="molecule type" value="Genomic_DNA"/>
</dbReference>
<protein>
    <submittedName>
        <fullName evidence="1">Uncharacterized protein</fullName>
    </submittedName>
</protein>
<proteinExistence type="predicted"/>
<name>A3K4D8_SAGS3</name>
<evidence type="ECO:0000313" key="1">
    <source>
        <dbReference type="EMBL" id="EBA07837.1"/>
    </source>
</evidence>
<gene>
    <name evidence="1" type="ORF">SSE37_01250</name>
</gene>
<accession>A3K4D8</accession>
<comment type="caution">
    <text evidence="1">The sequence shown here is derived from an EMBL/GenBank/DDBJ whole genome shotgun (WGS) entry which is preliminary data.</text>
</comment>
<keyword evidence="2" id="KW-1185">Reference proteome</keyword>
<dbReference type="AlphaFoldDB" id="A3K4D8"/>
<dbReference type="Proteomes" id="UP000005713">
    <property type="component" value="Unassembled WGS sequence"/>
</dbReference>
<organism evidence="1 2">
    <name type="scientific">Sagittula stellata (strain ATCC 700073 / DSM 11524 / E-37)</name>
    <dbReference type="NCBI Taxonomy" id="388399"/>
    <lineage>
        <taxon>Bacteria</taxon>
        <taxon>Pseudomonadati</taxon>
        <taxon>Pseudomonadota</taxon>
        <taxon>Alphaproteobacteria</taxon>
        <taxon>Rhodobacterales</taxon>
        <taxon>Roseobacteraceae</taxon>
        <taxon>Sagittula</taxon>
    </lineage>
</organism>
<evidence type="ECO:0000313" key="2">
    <source>
        <dbReference type="Proteomes" id="UP000005713"/>
    </source>
</evidence>
<sequence>MLPDLLRQVDPDQDIATVTADGMRHQALLPYAGAPAHKLP</sequence>
<reference evidence="1 2" key="1">
    <citation type="submission" date="2006-06" db="EMBL/GenBank/DDBJ databases">
        <authorList>
            <person name="Moran M.A."/>
            <person name="Ferriera S."/>
            <person name="Johnson J."/>
            <person name="Kravitz S."/>
            <person name="Beeson K."/>
            <person name="Sutton G."/>
            <person name="Rogers Y.-H."/>
            <person name="Friedman R."/>
            <person name="Frazier M."/>
            <person name="Venter J.C."/>
        </authorList>
    </citation>
    <scope>NUCLEOTIDE SEQUENCE [LARGE SCALE GENOMIC DNA]</scope>
    <source>
        <strain evidence="1 2">E-37</strain>
    </source>
</reference>